<name>A0A3G8ZSW8_9ACTN</name>
<dbReference type="OrthoDB" id="3387554at2"/>
<dbReference type="AlphaFoldDB" id="A0A3G8ZSW8"/>
<evidence type="ECO:0000313" key="3">
    <source>
        <dbReference type="Proteomes" id="UP000268084"/>
    </source>
</evidence>
<keyword evidence="3" id="KW-1185">Reference proteome</keyword>
<keyword evidence="1" id="KW-0812">Transmembrane</keyword>
<accession>A0A3G8ZSW8</accession>
<keyword evidence="1" id="KW-0472">Membrane</keyword>
<sequence length="368" mass="38762">MSQDNSVTMIWSESELDEALQDLSADRVPDRQVLVAVRAAVLQTARDASVGYSAGGRLTATELTETVSRRRASRGWLVAAAAVILAVGGVLAPAVNWGGSSFAASAEAQQALSQTSDAVLRSATEPAAGQFKLVQQRVWWSAFNGAFIFLNENLEQTWIPADTNVEWLQIRQQTNNRTWLVGTEDEAKAAGVPVDGTWPTSTMRARCGDFAAEGEGRAECTAPGSWANPTQEFIDSLPSDAAAMFARLKADIPDNGKSSGTMLAYAADALGSGALPSKVQSVLFEAMAMIPGLAITERTANLDGQIGTALGYDDGDVRQDVIVDVASGTYIGQRQVLTQDRDGVPAGSTITYSSVTAQVVGSSGQVPN</sequence>
<dbReference type="Proteomes" id="UP000268084">
    <property type="component" value="Chromosome"/>
</dbReference>
<proteinExistence type="predicted"/>
<reference evidence="2 3" key="1">
    <citation type="submission" date="2018-11" db="EMBL/GenBank/DDBJ databases">
        <authorList>
            <person name="Da X."/>
        </authorList>
    </citation>
    <scope>NUCLEOTIDE SEQUENCE [LARGE SCALE GENOMIC DNA]</scope>
    <source>
        <strain evidence="2 3">S14-144</strain>
    </source>
</reference>
<gene>
    <name evidence="2" type="ORF">EH165_00550</name>
</gene>
<reference evidence="2 3" key="2">
    <citation type="submission" date="2018-12" db="EMBL/GenBank/DDBJ databases">
        <title>Nakamurella antarcticus sp. nov., isolated from Antarctica South Shetland Islands soil.</title>
        <authorList>
            <person name="Peng F."/>
        </authorList>
    </citation>
    <scope>NUCLEOTIDE SEQUENCE [LARGE SCALE GENOMIC DNA]</scope>
    <source>
        <strain evidence="2 3">S14-144</strain>
    </source>
</reference>
<protein>
    <submittedName>
        <fullName evidence="2">Uncharacterized protein</fullName>
    </submittedName>
</protein>
<dbReference type="RefSeq" id="WP_124797566.1">
    <property type="nucleotide sequence ID" value="NZ_CP034170.1"/>
</dbReference>
<organism evidence="2 3">
    <name type="scientific">Nakamurella antarctica</name>
    <dbReference type="NCBI Taxonomy" id="1902245"/>
    <lineage>
        <taxon>Bacteria</taxon>
        <taxon>Bacillati</taxon>
        <taxon>Actinomycetota</taxon>
        <taxon>Actinomycetes</taxon>
        <taxon>Nakamurellales</taxon>
        <taxon>Nakamurellaceae</taxon>
        <taxon>Nakamurella</taxon>
    </lineage>
</organism>
<feature type="transmembrane region" description="Helical" evidence="1">
    <location>
        <begin position="76"/>
        <end position="95"/>
    </location>
</feature>
<evidence type="ECO:0000256" key="1">
    <source>
        <dbReference type="SAM" id="Phobius"/>
    </source>
</evidence>
<keyword evidence="1" id="KW-1133">Transmembrane helix</keyword>
<dbReference type="KEGG" id="nak:EH165_00550"/>
<dbReference type="EMBL" id="CP034170">
    <property type="protein sequence ID" value="AZI56881.1"/>
    <property type="molecule type" value="Genomic_DNA"/>
</dbReference>
<evidence type="ECO:0000313" key="2">
    <source>
        <dbReference type="EMBL" id="AZI56881.1"/>
    </source>
</evidence>